<accession>A0A1X7TSG9</accession>
<proteinExistence type="predicted"/>
<name>A0A1X7TSG9_AMPQE</name>
<dbReference type="InParanoid" id="A0A1X7TSG9"/>
<dbReference type="AlphaFoldDB" id="A0A1X7TSG9"/>
<sequence>MYFMHLILHRKESSSRDARKMYGDVTPGDTTHQDVILLYQNYFKNAFRNLPKDLKTESKEEKYELWRKAVDIFMASFEQNQITIIEMMTSAIEENSLLYPPLAACKETDEKKRT</sequence>
<organism evidence="1">
    <name type="scientific">Amphimedon queenslandica</name>
    <name type="common">Sponge</name>
    <dbReference type="NCBI Taxonomy" id="400682"/>
    <lineage>
        <taxon>Eukaryota</taxon>
        <taxon>Metazoa</taxon>
        <taxon>Porifera</taxon>
        <taxon>Demospongiae</taxon>
        <taxon>Heteroscleromorpha</taxon>
        <taxon>Haplosclerida</taxon>
        <taxon>Niphatidae</taxon>
        <taxon>Amphimedon</taxon>
    </lineage>
</organism>
<evidence type="ECO:0000313" key="1">
    <source>
        <dbReference type="EnsemblMetazoa" id="Aqu2.1.17805_001"/>
    </source>
</evidence>
<reference evidence="1" key="1">
    <citation type="submission" date="2017-05" db="UniProtKB">
        <authorList>
            <consortium name="EnsemblMetazoa"/>
        </authorList>
    </citation>
    <scope>IDENTIFICATION</scope>
</reference>
<protein>
    <submittedName>
        <fullName evidence="1">Uncharacterized protein</fullName>
    </submittedName>
</protein>
<dbReference type="EnsemblMetazoa" id="Aqu2.1.17805_001">
    <property type="protein sequence ID" value="Aqu2.1.17805_001"/>
    <property type="gene ID" value="Aqu2.1.17805"/>
</dbReference>